<accession>A0ACC1HS03</accession>
<feature type="non-terminal residue" evidence="1">
    <location>
        <position position="571"/>
    </location>
</feature>
<dbReference type="EMBL" id="JAMZIH010001156">
    <property type="protein sequence ID" value="KAJ1678451.1"/>
    <property type="molecule type" value="Genomic_DNA"/>
</dbReference>
<comment type="caution">
    <text evidence="1">The sequence shown here is derived from an EMBL/GenBank/DDBJ whole genome shotgun (WGS) entry which is preliminary data.</text>
</comment>
<keyword evidence="2" id="KW-1185">Reference proteome</keyword>
<sequence length="571" mass="62892">LVFSKNKDGQTSKSIADPTATDDNDKGQSSASTLEPMSESSKTEISSTCRFANNFWSDDDKGVVVLTRKLQNAKHTMANIHRVMAARAQLEEEYGKKLLKLSRNTLGQEELGTTRDSLHCFRNELESSANTHIKLSKQIRDDLIKPLAAFIEQQRQKRKQLRERKNTETARRIELERLVISMQEMVDPKVRQKLEKAQISSQNSERDYKETLRKLDESEGQWVSAWQSACDVFQVLEEERIDYLKTKLWEYTNLISSICVSDDESMERIRQELENVDVECDIEQFIKTFGTGALSRDATGSSSSNSGSTPVGGDSDVPETPLSNRSATQSSGISKPPDHGTASHTSVSDRESSARKAPLTPQQTPHNSLNGQYPQQPLQSGASPAQARPSSGTPTSHHHHQQQQQSIPARPQDSASGAWQARPGTSMQQHPFTHPPPSQQPQQQQQYRRASGNEMYNHAPQPHYSPNSQPYPVDPRAPSSIGSYHQHPDPRVPSSMGHRPPTVSSMYGTNSSATPPSGAYAGGHPPPDNRSIPRHRSSTFNDPGTVGGSLPPGSGQYASLSSSTGVPPHPA</sequence>
<protein>
    <submittedName>
        <fullName evidence="1">Formin-binding protein</fullName>
    </submittedName>
</protein>
<proteinExistence type="predicted"/>
<name>A0ACC1HS03_9FUNG</name>
<evidence type="ECO:0000313" key="1">
    <source>
        <dbReference type="EMBL" id="KAJ1678451.1"/>
    </source>
</evidence>
<reference evidence="1" key="1">
    <citation type="submission" date="2022-06" db="EMBL/GenBank/DDBJ databases">
        <title>Phylogenomic reconstructions and comparative analyses of Kickxellomycotina fungi.</title>
        <authorList>
            <person name="Reynolds N.K."/>
            <person name="Stajich J.E."/>
            <person name="Barry K."/>
            <person name="Grigoriev I.V."/>
            <person name="Crous P."/>
            <person name="Smith M.E."/>
        </authorList>
    </citation>
    <scope>NUCLEOTIDE SEQUENCE</scope>
    <source>
        <strain evidence="1">RSA 2271</strain>
    </source>
</reference>
<organism evidence="1 2">
    <name type="scientific">Spiromyces aspiralis</name>
    <dbReference type="NCBI Taxonomy" id="68401"/>
    <lineage>
        <taxon>Eukaryota</taxon>
        <taxon>Fungi</taxon>
        <taxon>Fungi incertae sedis</taxon>
        <taxon>Zoopagomycota</taxon>
        <taxon>Kickxellomycotina</taxon>
        <taxon>Kickxellomycetes</taxon>
        <taxon>Kickxellales</taxon>
        <taxon>Kickxellaceae</taxon>
        <taxon>Spiromyces</taxon>
    </lineage>
</organism>
<dbReference type="Proteomes" id="UP001145114">
    <property type="component" value="Unassembled WGS sequence"/>
</dbReference>
<gene>
    <name evidence="1" type="primary">HOF1_1</name>
    <name evidence="1" type="ORF">EV182_004024</name>
</gene>
<feature type="non-terminal residue" evidence="1">
    <location>
        <position position="1"/>
    </location>
</feature>
<evidence type="ECO:0000313" key="2">
    <source>
        <dbReference type="Proteomes" id="UP001145114"/>
    </source>
</evidence>